<reference evidence="2" key="1">
    <citation type="submission" date="2018-05" db="EMBL/GenBank/DDBJ databases">
        <authorList>
            <person name="Lanie J.A."/>
            <person name="Ng W.-L."/>
            <person name="Kazmierczak K.M."/>
            <person name="Andrzejewski T.M."/>
            <person name="Davidsen T.M."/>
            <person name="Wayne K.J."/>
            <person name="Tettelin H."/>
            <person name="Glass J.I."/>
            <person name="Rusch D."/>
            <person name="Podicherti R."/>
            <person name="Tsui H.-C.T."/>
            <person name="Winkler M.E."/>
        </authorList>
    </citation>
    <scope>NUCLEOTIDE SEQUENCE</scope>
</reference>
<evidence type="ECO:0000313" key="2">
    <source>
        <dbReference type="EMBL" id="SVA47832.1"/>
    </source>
</evidence>
<evidence type="ECO:0000259" key="1">
    <source>
        <dbReference type="PROSITE" id="PS51154"/>
    </source>
</evidence>
<feature type="non-terminal residue" evidence="2">
    <location>
        <position position="129"/>
    </location>
</feature>
<gene>
    <name evidence="2" type="ORF">METZ01_LOCUS100686</name>
</gene>
<dbReference type="SUPFAM" id="SSF52949">
    <property type="entry name" value="Macro domain-like"/>
    <property type="match status" value="1"/>
</dbReference>
<sequence length="129" mass="13791">MINCIKGDITELKIVCIVNAANERLLPGGGVCGAIHAAAGPGLAVECRRIGNCGVGEARITRAYDLVNIRHIIHTVGPFWHGGGRGEKEYLINCYENTLLLASRNDIQTIAFPNISTGIYGYPKNEAVG</sequence>
<dbReference type="InterPro" id="IPR043472">
    <property type="entry name" value="Macro_dom-like"/>
</dbReference>
<dbReference type="PANTHER" id="PTHR11106">
    <property type="entry name" value="GANGLIOSIDE INDUCED DIFFERENTIATION ASSOCIATED PROTEIN 2-RELATED"/>
    <property type="match status" value="1"/>
</dbReference>
<accession>A0A381W5S2</accession>
<protein>
    <recommendedName>
        <fullName evidence="1">Macro domain-containing protein</fullName>
    </recommendedName>
</protein>
<dbReference type="EMBL" id="UINC01010780">
    <property type="protein sequence ID" value="SVA47832.1"/>
    <property type="molecule type" value="Genomic_DNA"/>
</dbReference>
<dbReference type="Pfam" id="PF01661">
    <property type="entry name" value="Macro"/>
    <property type="match status" value="1"/>
</dbReference>
<dbReference type="PANTHER" id="PTHR11106:SF27">
    <property type="entry name" value="MACRO DOMAIN-CONTAINING PROTEIN"/>
    <property type="match status" value="1"/>
</dbReference>
<dbReference type="PROSITE" id="PS51154">
    <property type="entry name" value="MACRO"/>
    <property type="match status" value="1"/>
</dbReference>
<feature type="domain" description="Macro" evidence="1">
    <location>
        <begin position="1"/>
        <end position="129"/>
    </location>
</feature>
<name>A0A381W5S2_9ZZZZ</name>
<dbReference type="InterPro" id="IPR002589">
    <property type="entry name" value="Macro_dom"/>
</dbReference>
<proteinExistence type="predicted"/>
<dbReference type="SMART" id="SM00506">
    <property type="entry name" value="A1pp"/>
    <property type="match status" value="1"/>
</dbReference>
<dbReference type="Gene3D" id="3.40.220.10">
    <property type="entry name" value="Leucine Aminopeptidase, subunit E, domain 1"/>
    <property type="match status" value="1"/>
</dbReference>
<dbReference type="AlphaFoldDB" id="A0A381W5S2"/>
<organism evidence="2">
    <name type="scientific">marine metagenome</name>
    <dbReference type="NCBI Taxonomy" id="408172"/>
    <lineage>
        <taxon>unclassified sequences</taxon>
        <taxon>metagenomes</taxon>
        <taxon>ecological metagenomes</taxon>
    </lineage>
</organism>